<reference evidence="3" key="1">
    <citation type="submission" date="2019-09" db="EMBL/GenBank/DDBJ databases">
        <title>Draft genome information of white flower Hibiscus syriacus.</title>
        <authorList>
            <person name="Kim Y.-M."/>
        </authorList>
    </citation>
    <scope>NUCLEOTIDE SEQUENCE [LARGE SCALE GENOMIC DNA]</scope>
    <source>
        <strain evidence="3">YM2019G1</strain>
    </source>
</reference>
<feature type="region of interest" description="Disordered" evidence="1">
    <location>
        <begin position="131"/>
        <end position="151"/>
    </location>
</feature>
<feature type="domain" description="G patch" evidence="2">
    <location>
        <begin position="39"/>
        <end position="110"/>
    </location>
</feature>
<protein>
    <submittedName>
        <fullName evidence="3">G patch domain-containing protein TGH-like protein</fullName>
    </submittedName>
</protein>
<gene>
    <name evidence="3" type="ORF">F3Y22_tig00110745pilonHSYRG00139</name>
</gene>
<dbReference type="GO" id="GO:0006397">
    <property type="term" value="P:mRNA processing"/>
    <property type="evidence" value="ECO:0007669"/>
    <property type="project" value="InterPro"/>
</dbReference>
<dbReference type="AlphaFoldDB" id="A0A6A2ZU25"/>
<evidence type="ECO:0000313" key="4">
    <source>
        <dbReference type="Proteomes" id="UP000436088"/>
    </source>
</evidence>
<dbReference type="Pfam" id="PF07713">
    <property type="entry name" value="DUF1604"/>
    <property type="match status" value="1"/>
</dbReference>
<feature type="compositionally biased region" description="Basic and acidic residues" evidence="1">
    <location>
        <begin position="660"/>
        <end position="669"/>
    </location>
</feature>
<feature type="region of interest" description="Disordered" evidence="1">
    <location>
        <begin position="650"/>
        <end position="669"/>
    </location>
</feature>
<dbReference type="InterPro" id="IPR011666">
    <property type="entry name" value="DUF1604"/>
</dbReference>
<evidence type="ECO:0000313" key="3">
    <source>
        <dbReference type="EMBL" id="KAE8695046.1"/>
    </source>
</evidence>
<dbReference type="PANTHER" id="PTHR13384:SF19">
    <property type="entry name" value="G PATCH DOMAIN-CONTAINING PROTEIN 1"/>
    <property type="match status" value="1"/>
</dbReference>
<dbReference type="GO" id="GO:0003723">
    <property type="term" value="F:RNA binding"/>
    <property type="evidence" value="ECO:0007669"/>
    <property type="project" value="TreeGrafter"/>
</dbReference>
<feature type="compositionally biased region" description="Basic and acidic residues" evidence="1">
    <location>
        <begin position="131"/>
        <end position="140"/>
    </location>
</feature>
<proteinExistence type="predicted"/>
<comment type="caution">
    <text evidence="3">The sequence shown here is derived from an EMBL/GenBank/DDBJ whole genome shotgun (WGS) entry which is preliminary data.</text>
</comment>
<evidence type="ECO:0000256" key="1">
    <source>
        <dbReference type="SAM" id="MobiDB-lite"/>
    </source>
</evidence>
<sequence length="669" mass="74087">MDSDEEDFVFVGTPIQREEEITNRRKKAAAEASGNLRALPPWEQEVRDEEGRRRFHGAFTGGFSAGYFNTVGTKEGWAPQSFTSSRKNRAEVKQQSILNFLDEDEKAELEGALGTSSQFDTFGFTAAEYARKQADKEQKQKPSAIPGPVPDELVLPASESIGVKLLLKMGWRHGRTINDSRGSSLYDARREARKAFLAFASEDVKVPNPADEPVEEPESFTHRRAMSIKDSLFGSKSGKAAPGFGIGALEEYDAEDEDIYAAGYDFEQTCMEEDEEPSSLSIESKQPSRLTIESKQKVVARDEGVLHGFKFASVSVCQLESAGGVDIVVFDPPVIPKDFVPHHKFPGPLETLKKLDVPAPPEEVKDIHAEDLATKKMYPKREEFQWRPSPVLCKRFDLIDPFMGKPPPAPRMRSKIDSLLFIPDSVKGAKPEEDTATNREVPAAQTGAQMTIEDVAEKEIEIRTQTPKKWDPEKKTEVATTALNRLIAGDFLESLGKELGFKVPLDMPYSTNKVNAPRIETPNSDSGNPKLSTGTFLNPGNKTAQDSELPKKIRSFQRIRNSNHPPAVREIGAAVPHQKMKGVENIQNEIVIEAATHIAIHPVMIMNTTVLGQKEKGKDHPRERVVPAENTQNIINTEAGTLPAGPIVVRRGNIQKPGKRKENGEIKPL</sequence>
<name>A0A6A2ZU25_HIBSY</name>
<accession>A0A6A2ZU25</accession>
<dbReference type="PANTHER" id="PTHR13384">
    <property type="entry name" value="G PATCH DOMAIN-CONTAINING PROTEIN 1"/>
    <property type="match status" value="1"/>
</dbReference>
<dbReference type="EMBL" id="VEPZ02001096">
    <property type="protein sequence ID" value="KAE8695046.1"/>
    <property type="molecule type" value="Genomic_DNA"/>
</dbReference>
<dbReference type="Proteomes" id="UP000436088">
    <property type="component" value="Unassembled WGS sequence"/>
</dbReference>
<evidence type="ECO:0000259" key="2">
    <source>
        <dbReference type="Pfam" id="PF07713"/>
    </source>
</evidence>
<organism evidence="3 4">
    <name type="scientific">Hibiscus syriacus</name>
    <name type="common">Rose of Sharon</name>
    <dbReference type="NCBI Taxonomy" id="106335"/>
    <lineage>
        <taxon>Eukaryota</taxon>
        <taxon>Viridiplantae</taxon>
        <taxon>Streptophyta</taxon>
        <taxon>Embryophyta</taxon>
        <taxon>Tracheophyta</taxon>
        <taxon>Spermatophyta</taxon>
        <taxon>Magnoliopsida</taxon>
        <taxon>eudicotyledons</taxon>
        <taxon>Gunneridae</taxon>
        <taxon>Pentapetalae</taxon>
        <taxon>rosids</taxon>
        <taxon>malvids</taxon>
        <taxon>Malvales</taxon>
        <taxon>Malvaceae</taxon>
        <taxon>Malvoideae</taxon>
        <taxon>Hibiscus</taxon>
    </lineage>
</organism>
<feature type="region of interest" description="Disordered" evidence="1">
    <location>
        <begin position="21"/>
        <end position="49"/>
    </location>
</feature>
<dbReference type="GO" id="GO:0005634">
    <property type="term" value="C:nucleus"/>
    <property type="evidence" value="ECO:0007669"/>
    <property type="project" value="TreeGrafter"/>
</dbReference>
<keyword evidence="4" id="KW-1185">Reference proteome</keyword>